<evidence type="ECO:0000313" key="2">
    <source>
        <dbReference type="EMBL" id="GAA1246826.1"/>
    </source>
</evidence>
<name>A0ABN1WDC2_9ACTN</name>
<dbReference type="EMBL" id="BAAALF010000077">
    <property type="protein sequence ID" value="GAA1246826.1"/>
    <property type="molecule type" value="Genomic_DNA"/>
</dbReference>
<reference evidence="2 3" key="1">
    <citation type="journal article" date="2019" name="Int. J. Syst. Evol. Microbiol.">
        <title>The Global Catalogue of Microorganisms (GCM) 10K type strain sequencing project: providing services to taxonomists for standard genome sequencing and annotation.</title>
        <authorList>
            <consortium name="The Broad Institute Genomics Platform"/>
            <consortium name="The Broad Institute Genome Sequencing Center for Infectious Disease"/>
            <person name="Wu L."/>
            <person name="Ma J."/>
        </authorList>
    </citation>
    <scope>NUCLEOTIDE SEQUENCE [LARGE SCALE GENOMIC DNA]</scope>
    <source>
        <strain evidence="2 3">JCM 13004</strain>
    </source>
</reference>
<organism evidence="2 3">
    <name type="scientific">Kitasatospora nipponensis</name>
    <dbReference type="NCBI Taxonomy" id="258049"/>
    <lineage>
        <taxon>Bacteria</taxon>
        <taxon>Bacillati</taxon>
        <taxon>Actinomycetota</taxon>
        <taxon>Actinomycetes</taxon>
        <taxon>Kitasatosporales</taxon>
        <taxon>Streptomycetaceae</taxon>
        <taxon>Kitasatospora</taxon>
    </lineage>
</organism>
<sequence>MTCGGKVGGSKLTGLAGAVRGRGPGTIKTGTGEGMAMRSGDVVIGETYIASIPQRLPHQPRRPVIGIFEFSTSVIRGRSSSFGEPGARPHNSSGLVF</sequence>
<evidence type="ECO:0000313" key="3">
    <source>
        <dbReference type="Proteomes" id="UP001500037"/>
    </source>
</evidence>
<feature type="region of interest" description="Disordered" evidence="1">
    <location>
        <begin position="1"/>
        <end position="34"/>
    </location>
</feature>
<keyword evidence="3" id="KW-1185">Reference proteome</keyword>
<protein>
    <submittedName>
        <fullName evidence="2">Uncharacterized protein</fullName>
    </submittedName>
</protein>
<dbReference type="Proteomes" id="UP001500037">
    <property type="component" value="Unassembled WGS sequence"/>
</dbReference>
<comment type="caution">
    <text evidence="2">The sequence shown here is derived from an EMBL/GenBank/DDBJ whole genome shotgun (WGS) entry which is preliminary data.</text>
</comment>
<evidence type="ECO:0000256" key="1">
    <source>
        <dbReference type="SAM" id="MobiDB-lite"/>
    </source>
</evidence>
<gene>
    <name evidence="2" type="ORF">GCM10009665_42220</name>
</gene>
<feature type="region of interest" description="Disordered" evidence="1">
    <location>
        <begin position="78"/>
        <end position="97"/>
    </location>
</feature>
<accession>A0ABN1WDC2</accession>
<proteinExistence type="predicted"/>